<reference evidence="2 3" key="1">
    <citation type="journal article" date="2021" name="Elife">
        <title>Chloroplast acquisition without the gene transfer in kleptoplastic sea slugs, Plakobranchus ocellatus.</title>
        <authorList>
            <person name="Maeda T."/>
            <person name="Takahashi S."/>
            <person name="Yoshida T."/>
            <person name="Shimamura S."/>
            <person name="Takaki Y."/>
            <person name="Nagai Y."/>
            <person name="Toyoda A."/>
            <person name="Suzuki Y."/>
            <person name="Arimoto A."/>
            <person name="Ishii H."/>
            <person name="Satoh N."/>
            <person name="Nishiyama T."/>
            <person name="Hasebe M."/>
            <person name="Maruyama T."/>
            <person name="Minagawa J."/>
            <person name="Obokata J."/>
            <person name="Shigenobu S."/>
        </authorList>
    </citation>
    <scope>NUCLEOTIDE SEQUENCE [LARGE SCALE GENOMIC DNA]</scope>
</reference>
<evidence type="ECO:0000313" key="3">
    <source>
        <dbReference type="Proteomes" id="UP000735302"/>
    </source>
</evidence>
<gene>
    <name evidence="2" type="ORF">PoB_004076300</name>
</gene>
<evidence type="ECO:0000256" key="1">
    <source>
        <dbReference type="SAM" id="MobiDB-lite"/>
    </source>
</evidence>
<organism evidence="2 3">
    <name type="scientific">Plakobranchus ocellatus</name>
    <dbReference type="NCBI Taxonomy" id="259542"/>
    <lineage>
        <taxon>Eukaryota</taxon>
        <taxon>Metazoa</taxon>
        <taxon>Spiralia</taxon>
        <taxon>Lophotrochozoa</taxon>
        <taxon>Mollusca</taxon>
        <taxon>Gastropoda</taxon>
        <taxon>Heterobranchia</taxon>
        <taxon>Euthyneura</taxon>
        <taxon>Panpulmonata</taxon>
        <taxon>Sacoglossa</taxon>
        <taxon>Placobranchoidea</taxon>
        <taxon>Plakobranchidae</taxon>
        <taxon>Plakobranchus</taxon>
    </lineage>
</organism>
<evidence type="ECO:0000313" key="2">
    <source>
        <dbReference type="EMBL" id="GFO14258.1"/>
    </source>
</evidence>
<dbReference type="Proteomes" id="UP000735302">
    <property type="component" value="Unassembled WGS sequence"/>
</dbReference>
<keyword evidence="3" id="KW-1185">Reference proteome</keyword>
<accession>A0AAV4B3V6</accession>
<dbReference type="AlphaFoldDB" id="A0AAV4B3V6"/>
<sequence>MEAVQYETMSYLKAANIFGVKRETLRDQIRKSAPPSWRVCAIKRPKSFKSLKRQYGESLTCDEYIQRMLEEEEKKKSTKRRGKGKKTTKKTHIEDSGSEINVDDNGDKDRLALRTRGDRLIND</sequence>
<name>A0AAV4B3V6_9GAST</name>
<dbReference type="EMBL" id="BLXT01004553">
    <property type="protein sequence ID" value="GFO14258.1"/>
    <property type="molecule type" value="Genomic_DNA"/>
</dbReference>
<comment type="caution">
    <text evidence="2">The sequence shown here is derived from an EMBL/GenBank/DDBJ whole genome shotgun (WGS) entry which is preliminary data.</text>
</comment>
<dbReference type="Gene3D" id="1.10.10.60">
    <property type="entry name" value="Homeodomain-like"/>
    <property type="match status" value="1"/>
</dbReference>
<evidence type="ECO:0008006" key="4">
    <source>
        <dbReference type="Google" id="ProtNLM"/>
    </source>
</evidence>
<feature type="compositionally biased region" description="Basic and acidic residues" evidence="1">
    <location>
        <begin position="105"/>
        <end position="123"/>
    </location>
</feature>
<protein>
    <recommendedName>
        <fullName evidence="4">RWP-RK domain-containing protein</fullName>
    </recommendedName>
</protein>
<feature type="compositionally biased region" description="Basic residues" evidence="1">
    <location>
        <begin position="76"/>
        <end position="90"/>
    </location>
</feature>
<proteinExistence type="predicted"/>
<feature type="region of interest" description="Disordered" evidence="1">
    <location>
        <begin position="70"/>
        <end position="123"/>
    </location>
</feature>